<name>A0ABW4VF83_9MICO</name>
<keyword evidence="1" id="KW-1133">Transmembrane helix</keyword>
<feature type="transmembrane region" description="Helical" evidence="1">
    <location>
        <begin position="23"/>
        <end position="43"/>
    </location>
</feature>
<protein>
    <submittedName>
        <fullName evidence="2">Uncharacterized protein</fullName>
    </submittedName>
</protein>
<evidence type="ECO:0000313" key="3">
    <source>
        <dbReference type="Proteomes" id="UP001597338"/>
    </source>
</evidence>
<reference evidence="3" key="1">
    <citation type="journal article" date="2019" name="Int. J. Syst. Evol. Microbiol.">
        <title>The Global Catalogue of Microorganisms (GCM) 10K type strain sequencing project: providing services to taxonomists for standard genome sequencing and annotation.</title>
        <authorList>
            <consortium name="The Broad Institute Genomics Platform"/>
            <consortium name="The Broad Institute Genome Sequencing Center for Infectious Disease"/>
            <person name="Wu L."/>
            <person name="Ma J."/>
        </authorList>
    </citation>
    <scope>NUCLEOTIDE SEQUENCE [LARGE SCALE GENOMIC DNA]</scope>
    <source>
        <strain evidence="3">CCM 7043</strain>
    </source>
</reference>
<proteinExistence type="predicted"/>
<gene>
    <name evidence="2" type="ORF">ACFSL2_23310</name>
</gene>
<keyword evidence="3" id="KW-1185">Reference proteome</keyword>
<organism evidence="2 3">
    <name type="scientific">Promicromonospora aerolata</name>
    <dbReference type="NCBI Taxonomy" id="195749"/>
    <lineage>
        <taxon>Bacteria</taxon>
        <taxon>Bacillati</taxon>
        <taxon>Actinomycetota</taxon>
        <taxon>Actinomycetes</taxon>
        <taxon>Micrococcales</taxon>
        <taxon>Promicromonosporaceae</taxon>
        <taxon>Promicromonospora</taxon>
    </lineage>
</organism>
<dbReference type="Proteomes" id="UP001597338">
    <property type="component" value="Unassembled WGS sequence"/>
</dbReference>
<dbReference type="RefSeq" id="WP_377200125.1">
    <property type="nucleotide sequence ID" value="NZ_JBHUHF010000001.1"/>
</dbReference>
<evidence type="ECO:0000256" key="1">
    <source>
        <dbReference type="SAM" id="Phobius"/>
    </source>
</evidence>
<accession>A0ABW4VF83</accession>
<dbReference type="EMBL" id="JBHUHF010000001">
    <property type="protein sequence ID" value="MFD2028438.1"/>
    <property type="molecule type" value="Genomic_DNA"/>
</dbReference>
<keyword evidence="1" id="KW-0472">Membrane</keyword>
<sequence>MLLILTLLAAVHLRPAYLLAIGLAWFVSVVLFGGRFGGPLSWVEERRARAERSAGYSTQLGDAVADEFRVDVDVVDSRSGRVIRLAGERMPKAFFNDRRAFMRERVRRVRAVADGAEGRARVTRADLP</sequence>
<evidence type="ECO:0000313" key="2">
    <source>
        <dbReference type="EMBL" id="MFD2028438.1"/>
    </source>
</evidence>
<comment type="caution">
    <text evidence="2">The sequence shown here is derived from an EMBL/GenBank/DDBJ whole genome shotgun (WGS) entry which is preliminary data.</text>
</comment>
<keyword evidence="1" id="KW-0812">Transmembrane</keyword>